<organism evidence="1">
    <name type="scientific">gut metagenome</name>
    <dbReference type="NCBI Taxonomy" id="749906"/>
    <lineage>
        <taxon>unclassified sequences</taxon>
        <taxon>metagenomes</taxon>
        <taxon>organismal metagenomes</taxon>
    </lineage>
</organism>
<proteinExistence type="predicted"/>
<protein>
    <submittedName>
        <fullName evidence="1">Uncharacterized protein</fullName>
    </submittedName>
</protein>
<gene>
    <name evidence="1" type="ORF">EVA_15099</name>
</gene>
<name>J9FPC1_9ZZZZ</name>
<accession>J9FPC1</accession>
<sequence length="34" mass="3756">MQACVLFPAPATLSWVLLIRLPTCIMQLVCNPLV</sequence>
<evidence type="ECO:0000313" key="1">
    <source>
        <dbReference type="EMBL" id="EJW96791.1"/>
    </source>
</evidence>
<comment type="caution">
    <text evidence="1">The sequence shown here is derived from an EMBL/GenBank/DDBJ whole genome shotgun (WGS) entry which is preliminary data.</text>
</comment>
<dbReference type="EMBL" id="AMCI01005101">
    <property type="protein sequence ID" value="EJW96791.1"/>
    <property type="molecule type" value="Genomic_DNA"/>
</dbReference>
<dbReference type="AlphaFoldDB" id="J9FPC1"/>
<reference evidence="1" key="1">
    <citation type="journal article" date="2012" name="PLoS ONE">
        <title>Gene sets for utilization of primary and secondary nutrition supplies in the distal gut of endangered iberian lynx.</title>
        <authorList>
            <person name="Alcaide M."/>
            <person name="Messina E."/>
            <person name="Richter M."/>
            <person name="Bargiela R."/>
            <person name="Peplies J."/>
            <person name="Huws S.A."/>
            <person name="Newbold C.J."/>
            <person name="Golyshin P.N."/>
            <person name="Simon M.A."/>
            <person name="Lopez G."/>
            <person name="Yakimov M.M."/>
            <person name="Ferrer M."/>
        </authorList>
    </citation>
    <scope>NUCLEOTIDE SEQUENCE</scope>
</reference>